<name>A0A6A6HLK6_VIRVR</name>
<dbReference type="InterPro" id="IPR038132">
    <property type="entry name" value="Vps16_C_sf"/>
</dbReference>
<dbReference type="GO" id="GO:0005768">
    <property type="term" value="C:endosome"/>
    <property type="evidence" value="ECO:0007669"/>
    <property type="project" value="TreeGrafter"/>
</dbReference>
<dbReference type="EMBL" id="ML991774">
    <property type="protein sequence ID" value="KAF2238995.1"/>
    <property type="molecule type" value="Genomic_DNA"/>
</dbReference>
<dbReference type="Pfam" id="PF04840">
    <property type="entry name" value="Vps16_C"/>
    <property type="match status" value="1"/>
</dbReference>
<gene>
    <name evidence="5" type="ORF">EV356DRAFT_439686</name>
</gene>
<dbReference type="GO" id="GO:0003779">
    <property type="term" value="F:actin binding"/>
    <property type="evidence" value="ECO:0007669"/>
    <property type="project" value="TreeGrafter"/>
</dbReference>
<evidence type="ECO:0000256" key="1">
    <source>
        <dbReference type="ARBA" id="ARBA00009250"/>
    </source>
</evidence>
<comment type="similarity">
    <text evidence="1 2">Belongs to the VPS16 family.</text>
</comment>
<dbReference type="PANTHER" id="PTHR12811:SF0">
    <property type="entry name" value="VACUOLAR PROTEIN SORTING-ASSOCIATED PROTEIN 16 HOMOLOG"/>
    <property type="match status" value="1"/>
</dbReference>
<protein>
    <recommendedName>
        <fullName evidence="2">Probable vacuolar protein sorting-associated protein 16 homolog</fullName>
    </recommendedName>
</protein>
<dbReference type="Proteomes" id="UP000800092">
    <property type="component" value="Unassembled WGS sequence"/>
</dbReference>
<dbReference type="InterPro" id="IPR015943">
    <property type="entry name" value="WD40/YVTN_repeat-like_dom_sf"/>
</dbReference>
<sequence length="836" mass="94499">MSVPTSEWERVGDRFYRKIPLYQAVFDQDLELENYIVVGAPLSGAVAIYRDDQKVHTLRAPTSGKAGISIYSSSGKLIRHISWDKGSIKALGWSEDEQLLIVTSDGSVRCYHDLQGDFVPFTLGNGAEEHGVLECRFWSSGFVALLGNNTLVAVSNYDEPRPKLLAKPPTEHVVSWAIIPPSQSLSLSVEVLLAVRQTIYVIDISESEDRMLQRGPFDHISISENGKFVALYTEDGKVWVISSDFQNKLSEYDTQARTRPRAMEWCGNNAVVLAWEDEVHIVGPNASNRRRATILGLTQRRFFYDNWVHLIPDIDGVRILTNDVCEFLQKVPDVVEDTFRLGSTSSSSVLVDAARQLENQSPKADDSIKLIRPVLDEAVDACIKAAGHEYRIPLQKQLLKAASFGKSVLDLYNSDDFVDMCELLRVLNAIRFYEIGLPISYDQFLRLTPERLVKRLINRSEYLLALRISDYLHLSTERIYVHWASQKVRLSTDNDEETCRLIVERLKGKVAVSYEEIAKAAFDEGRAQLATGLLNQEPRAGKQVPLLLNMEEDSIALDKAIESGDTDLILYVLLHMKKKLPLATFFRTINTRPLATAMIETLALEQDRDLAKDLYYQDDRRIDGSNLSLLEALRQKEPGPKADKLKAAGRLLQDSKENTFQAKAIDEAQKLIKVQTALDTELDVHLSGLSVNETIFELIRIGSIKRAQKMQSDFKVPDKTYWWIRLRALVAKRDWTELEEIGKNRRSPIGWEPFFNDILSAGNTRLASVFIPKCTALPVTERIEMWLKCGLVVKAAEEASRAKDMESLEMLRGRATGNAALEVERLMSQVTPQKRR</sequence>
<dbReference type="SUPFAM" id="SSF82171">
    <property type="entry name" value="DPP6 N-terminal domain-like"/>
    <property type="match status" value="1"/>
</dbReference>
<keyword evidence="2" id="KW-0653">Protein transport</keyword>
<keyword evidence="6" id="KW-1185">Reference proteome</keyword>
<feature type="domain" description="Vps16 C-terminal" evidence="3">
    <location>
        <begin position="512"/>
        <end position="818"/>
    </location>
</feature>
<dbReference type="GO" id="GO:0016197">
    <property type="term" value="P:endosomal transport"/>
    <property type="evidence" value="ECO:0007669"/>
    <property type="project" value="TreeGrafter"/>
</dbReference>
<organism evidence="5 6">
    <name type="scientific">Viridothelium virens</name>
    <name type="common">Speckled blister lichen</name>
    <name type="synonym">Trypethelium virens</name>
    <dbReference type="NCBI Taxonomy" id="1048519"/>
    <lineage>
        <taxon>Eukaryota</taxon>
        <taxon>Fungi</taxon>
        <taxon>Dikarya</taxon>
        <taxon>Ascomycota</taxon>
        <taxon>Pezizomycotina</taxon>
        <taxon>Dothideomycetes</taxon>
        <taxon>Dothideomycetes incertae sedis</taxon>
        <taxon>Trypetheliales</taxon>
        <taxon>Trypetheliaceae</taxon>
        <taxon>Viridothelium</taxon>
    </lineage>
</organism>
<evidence type="ECO:0000259" key="3">
    <source>
        <dbReference type="Pfam" id="PF04840"/>
    </source>
</evidence>
<dbReference type="PIRSF" id="PIRSF007949">
    <property type="entry name" value="VPS16"/>
    <property type="match status" value="1"/>
</dbReference>
<reference evidence="5" key="1">
    <citation type="journal article" date="2020" name="Stud. Mycol.">
        <title>101 Dothideomycetes genomes: a test case for predicting lifestyles and emergence of pathogens.</title>
        <authorList>
            <person name="Haridas S."/>
            <person name="Albert R."/>
            <person name="Binder M."/>
            <person name="Bloem J."/>
            <person name="Labutti K."/>
            <person name="Salamov A."/>
            <person name="Andreopoulos B."/>
            <person name="Baker S."/>
            <person name="Barry K."/>
            <person name="Bills G."/>
            <person name="Bluhm B."/>
            <person name="Cannon C."/>
            <person name="Castanera R."/>
            <person name="Culley D."/>
            <person name="Daum C."/>
            <person name="Ezra D."/>
            <person name="Gonzalez J."/>
            <person name="Henrissat B."/>
            <person name="Kuo A."/>
            <person name="Liang C."/>
            <person name="Lipzen A."/>
            <person name="Lutzoni F."/>
            <person name="Magnuson J."/>
            <person name="Mondo S."/>
            <person name="Nolan M."/>
            <person name="Ohm R."/>
            <person name="Pangilinan J."/>
            <person name="Park H.-J."/>
            <person name="Ramirez L."/>
            <person name="Alfaro M."/>
            <person name="Sun H."/>
            <person name="Tritt A."/>
            <person name="Yoshinaga Y."/>
            <person name="Zwiers L.-H."/>
            <person name="Turgeon B."/>
            <person name="Goodwin S."/>
            <person name="Spatafora J."/>
            <person name="Crous P."/>
            <person name="Grigoriev I."/>
        </authorList>
    </citation>
    <scope>NUCLEOTIDE SEQUENCE</scope>
    <source>
        <strain evidence="5">Tuck. ex Michener</strain>
    </source>
</reference>
<dbReference type="GO" id="GO:0006886">
    <property type="term" value="P:intracellular protein transport"/>
    <property type="evidence" value="ECO:0007669"/>
    <property type="project" value="InterPro"/>
</dbReference>
<dbReference type="Gene3D" id="1.10.150.780">
    <property type="entry name" value="Vps16, C-terminal region"/>
    <property type="match status" value="1"/>
</dbReference>
<dbReference type="InterPro" id="IPR006925">
    <property type="entry name" value="Vps16_C"/>
</dbReference>
<dbReference type="PANTHER" id="PTHR12811">
    <property type="entry name" value="VACUOLAR PROTEIN SORTING VPS16"/>
    <property type="match status" value="1"/>
</dbReference>
<dbReference type="InterPro" id="IPR016534">
    <property type="entry name" value="VPS16"/>
</dbReference>
<dbReference type="InterPro" id="IPR006926">
    <property type="entry name" value="Vps16_N"/>
</dbReference>
<evidence type="ECO:0000313" key="6">
    <source>
        <dbReference type="Proteomes" id="UP000800092"/>
    </source>
</evidence>
<accession>A0A6A6HLK6</accession>
<dbReference type="GO" id="GO:0042144">
    <property type="term" value="P:vacuole fusion, non-autophagic"/>
    <property type="evidence" value="ECO:0007669"/>
    <property type="project" value="TreeGrafter"/>
</dbReference>
<evidence type="ECO:0000259" key="4">
    <source>
        <dbReference type="Pfam" id="PF04841"/>
    </source>
</evidence>
<dbReference type="OrthoDB" id="1792at2759"/>
<comment type="function">
    <text evidence="2">Essential for vacuolar protein sorting. Required for vacuole biogenesis, stability and to maintain vacuole morphology.</text>
</comment>
<dbReference type="Gene3D" id="2.130.10.10">
    <property type="entry name" value="YVTN repeat-like/Quinoprotein amine dehydrogenase"/>
    <property type="match status" value="1"/>
</dbReference>
<feature type="domain" description="Vps16 N-terminal" evidence="4">
    <location>
        <begin position="4"/>
        <end position="419"/>
    </location>
</feature>
<dbReference type="GO" id="GO:0030897">
    <property type="term" value="C:HOPS complex"/>
    <property type="evidence" value="ECO:0007669"/>
    <property type="project" value="TreeGrafter"/>
</dbReference>
<proteinExistence type="inferred from homology"/>
<evidence type="ECO:0000313" key="5">
    <source>
        <dbReference type="EMBL" id="KAF2238995.1"/>
    </source>
</evidence>
<dbReference type="AlphaFoldDB" id="A0A6A6HLK6"/>
<evidence type="ECO:0000256" key="2">
    <source>
        <dbReference type="PIRNR" id="PIRNR007949"/>
    </source>
</evidence>
<dbReference type="Pfam" id="PF04841">
    <property type="entry name" value="Vps16_N"/>
    <property type="match status" value="1"/>
</dbReference>
<keyword evidence="2" id="KW-0813">Transport</keyword>